<dbReference type="RefSeq" id="WP_301136687.1">
    <property type="nucleotide sequence ID" value="NZ_JAUHTQ010000002.1"/>
</dbReference>
<evidence type="ECO:0000256" key="3">
    <source>
        <dbReference type="ARBA" id="ARBA00022448"/>
    </source>
</evidence>
<keyword evidence="10" id="KW-1185">Reference proteome</keyword>
<dbReference type="Gene3D" id="1.20.1740.10">
    <property type="entry name" value="Amino acid/polyamine transporter I"/>
    <property type="match status" value="1"/>
</dbReference>
<keyword evidence="3" id="KW-0813">Transport</keyword>
<evidence type="ECO:0000256" key="7">
    <source>
        <dbReference type="ARBA" id="ARBA00023136"/>
    </source>
</evidence>
<comment type="subcellular location">
    <subcellularLocation>
        <location evidence="1">Membrane</location>
        <topology evidence="1">Multi-pass membrane protein</topology>
    </subcellularLocation>
</comment>
<dbReference type="Pfam" id="PF03845">
    <property type="entry name" value="Spore_permease"/>
    <property type="match status" value="1"/>
</dbReference>
<evidence type="ECO:0000256" key="4">
    <source>
        <dbReference type="ARBA" id="ARBA00022544"/>
    </source>
</evidence>
<evidence type="ECO:0000256" key="1">
    <source>
        <dbReference type="ARBA" id="ARBA00004141"/>
    </source>
</evidence>
<feature type="transmembrane region" description="Helical" evidence="8">
    <location>
        <begin position="187"/>
        <end position="209"/>
    </location>
</feature>
<feature type="transmembrane region" description="Helical" evidence="8">
    <location>
        <begin position="147"/>
        <end position="167"/>
    </location>
</feature>
<gene>
    <name evidence="9" type="ORF">QYB95_03370</name>
</gene>
<comment type="caution">
    <text evidence="9">The sequence shown here is derived from an EMBL/GenBank/DDBJ whole genome shotgun (WGS) entry which is preliminary data.</text>
</comment>
<feature type="transmembrane region" description="Helical" evidence="8">
    <location>
        <begin position="273"/>
        <end position="295"/>
    </location>
</feature>
<comment type="similarity">
    <text evidence="2">Belongs to the amino acid-polyamine-organocation (APC) superfamily. Spore germination protein (SGP) (TC 2.A.3.9) family.</text>
</comment>
<evidence type="ECO:0000256" key="2">
    <source>
        <dbReference type="ARBA" id="ARBA00007998"/>
    </source>
</evidence>
<evidence type="ECO:0000313" key="10">
    <source>
        <dbReference type="Proteomes" id="UP001172743"/>
    </source>
</evidence>
<feature type="transmembrane region" description="Helical" evidence="8">
    <location>
        <begin position="336"/>
        <end position="358"/>
    </location>
</feature>
<keyword evidence="6 8" id="KW-1133">Transmembrane helix</keyword>
<organism evidence="9 10">
    <name type="scientific">Ureibacillus aquaedulcis</name>
    <dbReference type="NCBI Taxonomy" id="3058421"/>
    <lineage>
        <taxon>Bacteria</taxon>
        <taxon>Bacillati</taxon>
        <taxon>Bacillota</taxon>
        <taxon>Bacilli</taxon>
        <taxon>Bacillales</taxon>
        <taxon>Caryophanaceae</taxon>
        <taxon>Ureibacillus</taxon>
    </lineage>
</organism>
<dbReference type="NCBIfam" id="TIGR00912">
    <property type="entry name" value="2A0309"/>
    <property type="match status" value="1"/>
</dbReference>
<keyword evidence="7 8" id="KW-0472">Membrane</keyword>
<dbReference type="InterPro" id="IPR004761">
    <property type="entry name" value="Spore_GerAB"/>
</dbReference>
<evidence type="ECO:0000256" key="8">
    <source>
        <dbReference type="SAM" id="Phobius"/>
    </source>
</evidence>
<feature type="transmembrane region" description="Helical" evidence="8">
    <location>
        <begin position="120"/>
        <end position="140"/>
    </location>
</feature>
<proteinExistence type="inferred from homology"/>
<feature type="transmembrane region" description="Helical" evidence="8">
    <location>
        <begin position="307"/>
        <end position="324"/>
    </location>
</feature>
<dbReference type="Proteomes" id="UP001172743">
    <property type="component" value="Unassembled WGS sequence"/>
</dbReference>
<feature type="transmembrane region" description="Helical" evidence="8">
    <location>
        <begin position="221"/>
        <end position="244"/>
    </location>
</feature>
<feature type="transmembrane region" description="Helical" evidence="8">
    <location>
        <begin position="83"/>
        <end position="108"/>
    </location>
</feature>
<dbReference type="EMBL" id="JAUHTQ010000002">
    <property type="protein sequence ID" value="MDN4492569.1"/>
    <property type="molecule type" value="Genomic_DNA"/>
</dbReference>
<keyword evidence="4" id="KW-0309">Germination</keyword>
<keyword evidence="5 8" id="KW-0812">Transmembrane</keyword>
<feature type="transmembrane region" description="Helical" evidence="8">
    <location>
        <begin position="12"/>
        <end position="34"/>
    </location>
</feature>
<sequence length="369" mass="42454">MKSALQISNDQKISSSLFFFVVTAAQIGVGIHGFQRVVVKNAGNDAWISVILASLFAHIVVFIMIRTLALYPSNDLYGIHLDIFGKYFGGILNFTYVLYCTFAFYSVIRNYIEVINTWVFPNLSQSFIAAALLILVIYAFTGGLRVLVGVCFFSFMTGLWILIILFMPLEYAHYNHILPILGNDLKSIFKGAYSMTFTIVGFEIINTLYPFAKEKKKVQKYVHLALLFTLFIYLSVILVSLVYFSEAQIERTLWATLTLFTVIKLPFIERVEIIIICFWMIIILPNLCLFSWAAYRGVKRFKSINETTFIWIFSIFIFFANIPIQTRTEIDQMNNFFAKIAFYIVFIYPFLLYIMASLKSVLRKGGSKE</sequence>
<evidence type="ECO:0000313" key="9">
    <source>
        <dbReference type="EMBL" id="MDN4492569.1"/>
    </source>
</evidence>
<reference evidence="9" key="1">
    <citation type="submission" date="2023-07" db="EMBL/GenBank/DDBJ databases">
        <title>Ureibacillus sp. isolated from freshwater well.</title>
        <authorList>
            <person name="Kirdat K."/>
            <person name="Bhatt A."/>
            <person name="Teware R."/>
            <person name="Bhavsar Y."/>
            <person name="Yadav A."/>
        </authorList>
    </citation>
    <scope>NUCLEOTIDE SEQUENCE</scope>
    <source>
        <strain evidence="9">BA0131</strain>
    </source>
</reference>
<evidence type="ECO:0000256" key="5">
    <source>
        <dbReference type="ARBA" id="ARBA00022692"/>
    </source>
</evidence>
<feature type="transmembrane region" description="Helical" evidence="8">
    <location>
        <begin position="46"/>
        <end position="71"/>
    </location>
</feature>
<dbReference type="PANTHER" id="PTHR34975:SF2">
    <property type="entry name" value="SPORE GERMINATION PROTEIN A2"/>
    <property type="match status" value="1"/>
</dbReference>
<evidence type="ECO:0000256" key="6">
    <source>
        <dbReference type="ARBA" id="ARBA00022989"/>
    </source>
</evidence>
<name>A0ABT8GMU1_9BACL</name>
<dbReference type="PANTHER" id="PTHR34975">
    <property type="entry name" value="SPORE GERMINATION PROTEIN A2"/>
    <property type="match status" value="1"/>
</dbReference>
<protein>
    <submittedName>
        <fullName evidence="9">GerAB/ArcD/ProY family transporter</fullName>
    </submittedName>
</protein>
<accession>A0ABT8GMU1</accession>